<dbReference type="GO" id="GO:0032259">
    <property type="term" value="P:methylation"/>
    <property type="evidence" value="ECO:0007669"/>
    <property type="project" value="UniProtKB-KW"/>
</dbReference>
<evidence type="ECO:0000256" key="1">
    <source>
        <dbReference type="ARBA" id="ARBA00004127"/>
    </source>
</evidence>
<keyword evidence="9 12" id="KW-0472">Membrane</keyword>
<comment type="caution">
    <text evidence="13">The sequence shown here is derived from an EMBL/GenBank/DDBJ whole genome shotgun (WGS) entry which is preliminary data.</text>
</comment>
<evidence type="ECO:0000313" key="15">
    <source>
        <dbReference type="Proteomes" id="UP001142393"/>
    </source>
</evidence>
<dbReference type="GO" id="GO:0012505">
    <property type="term" value="C:endomembrane system"/>
    <property type="evidence" value="ECO:0007669"/>
    <property type="project" value="UniProtKB-SubCell"/>
</dbReference>
<evidence type="ECO:0000256" key="12">
    <source>
        <dbReference type="SAM" id="Phobius"/>
    </source>
</evidence>
<dbReference type="EMBL" id="MU801999">
    <property type="protein sequence ID" value="KAJ3984135.1"/>
    <property type="molecule type" value="Genomic_DNA"/>
</dbReference>
<keyword evidence="11" id="KW-1208">Phospholipid metabolism</keyword>
<dbReference type="Pfam" id="PF04191">
    <property type="entry name" value="PEMT"/>
    <property type="match status" value="1"/>
</dbReference>
<keyword evidence="4" id="KW-0949">S-adenosyl-L-methionine</keyword>
<evidence type="ECO:0000313" key="14">
    <source>
        <dbReference type="EMBL" id="KAJ3984135.1"/>
    </source>
</evidence>
<evidence type="ECO:0000256" key="2">
    <source>
        <dbReference type="ARBA" id="ARBA00022516"/>
    </source>
</evidence>
<protein>
    <recommendedName>
        <fullName evidence="16">Protein-S-isoprenylcysteine O-methyltransferase</fullName>
    </recommendedName>
</protein>
<keyword evidence="6" id="KW-0256">Endoplasmic reticulum</keyword>
<evidence type="ECO:0000256" key="4">
    <source>
        <dbReference type="ARBA" id="ARBA00022691"/>
    </source>
</evidence>
<keyword evidence="10" id="KW-0594">Phospholipid biosynthesis</keyword>
<gene>
    <name evidence="13" type="ORF">DFH05DRAFT_1405298</name>
    <name evidence="14" type="ORF">F5890DRAFT_92068</name>
</gene>
<dbReference type="PANTHER" id="PTHR43847:SF1">
    <property type="entry name" value="BLL3993 PROTEIN"/>
    <property type="match status" value="1"/>
</dbReference>
<dbReference type="GO" id="GO:0008168">
    <property type="term" value="F:methyltransferase activity"/>
    <property type="evidence" value="ECO:0007669"/>
    <property type="project" value="UniProtKB-KW"/>
</dbReference>
<evidence type="ECO:0008006" key="16">
    <source>
        <dbReference type="Google" id="ProtNLM"/>
    </source>
</evidence>
<reference evidence="14" key="2">
    <citation type="submission" date="2022-08" db="EMBL/GenBank/DDBJ databases">
        <authorList>
            <consortium name="DOE Joint Genome Institute"/>
            <person name="Min B."/>
            <person name="Riley R."/>
            <person name="Sierra-Patev S."/>
            <person name="Naranjo-Ortiz M."/>
            <person name="Looney B."/>
            <person name="Konkel Z."/>
            <person name="Slot J.C."/>
            <person name="Sakamoto Y."/>
            <person name="Steenwyk J.L."/>
            <person name="Rokas A."/>
            <person name="Carro J."/>
            <person name="Camarero S."/>
            <person name="Ferreira P."/>
            <person name="Molpeceres G."/>
            <person name="Ruiz-Duenas F.J."/>
            <person name="Serrano A."/>
            <person name="Henrissat B."/>
            <person name="Drula E."/>
            <person name="Hughes K.W."/>
            <person name="Mata J.L."/>
            <person name="Ishikawa N.K."/>
            <person name="Vargas-Isla R."/>
            <person name="Ushijima S."/>
            <person name="Smith C.A."/>
            <person name="Ahrendt S."/>
            <person name="Andreopoulos W."/>
            <person name="He G."/>
            <person name="Labutti K."/>
            <person name="Lipzen A."/>
            <person name="Ng V."/>
            <person name="Sandor L."/>
            <person name="Barry K."/>
            <person name="Martinez A.T."/>
            <person name="Xiao Y."/>
            <person name="Gibbons J.G."/>
            <person name="Terashima K."/>
            <person name="Hibbett D.S."/>
            <person name="Grigoriev I.V."/>
        </authorList>
    </citation>
    <scope>NUCLEOTIDE SEQUENCE</scope>
    <source>
        <strain evidence="14">TFB7829</strain>
    </source>
</reference>
<dbReference type="Proteomes" id="UP001163850">
    <property type="component" value="Unassembled WGS sequence"/>
</dbReference>
<name>A0A9W8NTF2_9AGAR</name>
<evidence type="ECO:0000256" key="10">
    <source>
        <dbReference type="ARBA" id="ARBA00023209"/>
    </source>
</evidence>
<feature type="transmembrane region" description="Helical" evidence="12">
    <location>
        <begin position="164"/>
        <end position="189"/>
    </location>
</feature>
<reference evidence="13" key="1">
    <citation type="submission" date="2022-08" db="EMBL/GenBank/DDBJ databases">
        <authorList>
            <consortium name="DOE Joint Genome Institute"/>
            <person name="Min B."/>
            <person name="Sierra-Patev S."/>
            <person name="Naranjo-Ortiz M."/>
            <person name="Looney B."/>
            <person name="Konkel Z."/>
            <person name="Slot J.C."/>
            <person name="Sakamoto Y."/>
            <person name="Steenwyk J.L."/>
            <person name="Rokas A."/>
            <person name="Carro J."/>
            <person name="Camarero S."/>
            <person name="Ferreira P."/>
            <person name="Molpeceres G."/>
            <person name="Ruiz-duenas F.J."/>
            <person name="Serrano A."/>
            <person name="Henrissat B."/>
            <person name="Drula E."/>
            <person name="Hughes K.W."/>
            <person name="Mata J.L."/>
            <person name="Ishikawa N.K."/>
            <person name="Vargas-Isla R."/>
            <person name="Ushijima S."/>
            <person name="Smith C.A."/>
            <person name="Ahrendt S."/>
            <person name="Andreopoulos W."/>
            <person name="He G."/>
            <person name="LaButti K."/>
            <person name="Lipzen A."/>
            <person name="Ng V."/>
            <person name="Riley R."/>
            <person name="Sandor L."/>
            <person name="Barry K."/>
            <person name="Martinez A.T."/>
            <person name="Xiao Y."/>
            <person name="Gibbons J.G."/>
            <person name="Terashima K."/>
            <person name="Hibbett D.S."/>
            <person name="Grigoriev I.V."/>
        </authorList>
    </citation>
    <scope>NUCLEOTIDE SEQUENCE</scope>
    <source>
        <strain evidence="13">TFB7810</strain>
    </source>
</reference>
<proteinExistence type="predicted"/>
<evidence type="ECO:0000256" key="5">
    <source>
        <dbReference type="ARBA" id="ARBA00022692"/>
    </source>
</evidence>
<dbReference type="InterPro" id="IPR052527">
    <property type="entry name" value="Metal_cation-efflux_comp"/>
</dbReference>
<dbReference type="EMBL" id="JANVFU010000014">
    <property type="protein sequence ID" value="KAJ3740438.1"/>
    <property type="molecule type" value="Genomic_DNA"/>
</dbReference>
<evidence type="ECO:0000256" key="11">
    <source>
        <dbReference type="ARBA" id="ARBA00023264"/>
    </source>
</evidence>
<dbReference type="Proteomes" id="UP001142393">
    <property type="component" value="Unassembled WGS sequence"/>
</dbReference>
<keyword evidence="3" id="KW-0489">Methyltransferase</keyword>
<evidence type="ECO:0000313" key="13">
    <source>
        <dbReference type="EMBL" id="KAJ3740438.1"/>
    </source>
</evidence>
<evidence type="ECO:0000256" key="3">
    <source>
        <dbReference type="ARBA" id="ARBA00022603"/>
    </source>
</evidence>
<keyword evidence="7 12" id="KW-1133">Transmembrane helix</keyword>
<dbReference type="PANTHER" id="PTHR43847">
    <property type="entry name" value="BLL3993 PROTEIN"/>
    <property type="match status" value="1"/>
</dbReference>
<keyword evidence="5 12" id="KW-0812">Transmembrane</keyword>
<accession>A0AA38PYQ0</accession>
<comment type="subcellular location">
    <subcellularLocation>
        <location evidence="1">Endomembrane system</location>
        <topology evidence="1">Multi-pass membrane protein</topology>
    </subcellularLocation>
</comment>
<keyword evidence="3" id="KW-0808">Transferase</keyword>
<evidence type="ECO:0000256" key="9">
    <source>
        <dbReference type="ARBA" id="ARBA00023136"/>
    </source>
</evidence>
<keyword evidence="8" id="KW-0443">Lipid metabolism</keyword>
<sequence length="224" mass="24840">MYIAGIHLSHAQGIESIVTASTIATIAVIVRDQRRTFRKASKEGGNITAGPESFAERIVTPIHGSALLLAPFSYLVAVFSNRMEQPEWYERTAFDFPLSVGPLAWTRTAAAVGLLGTAWMARAILKSLGKQLHFIGTREKGEVVTTGPYSVVRHPLYSLALGQFIFASVAYWSWIPLVSFGVCLGAFAYKIPVEERLMEHDIAMGPAYSEYKQKVPYKIIPYIW</sequence>
<dbReference type="GO" id="GO:0008654">
    <property type="term" value="P:phospholipid biosynthetic process"/>
    <property type="evidence" value="ECO:0007669"/>
    <property type="project" value="UniProtKB-KW"/>
</dbReference>
<evidence type="ECO:0000256" key="7">
    <source>
        <dbReference type="ARBA" id="ARBA00022989"/>
    </source>
</evidence>
<evidence type="ECO:0000256" key="8">
    <source>
        <dbReference type="ARBA" id="ARBA00023098"/>
    </source>
</evidence>
<keyword evidence="15" id="KW-1185">Reference proteome</keyword>
<reference evidence="13 15" key="3">
    <citation type="journal article" date="2023" name="Proc. Natl. Acad. Sci. U.S.A.">
        <title>A global phylogenomic analysis of the shiitake genus Lentinula.</title>
        <authorList>
            <person name="Sierra-Patev S."/>
            <person name="Min B."/>
            <person name="Naranjo-Ortiz M."/>
            <person name="Looney B."/>
            <person name="Konkel Z."/>
            <person name="Slot J.C."/>
            <person name="Sakamoto Y."/>
            <person name="Steenwyk J.L."/>
            <person name="Rokas A."/>
            <person name="Carro J."/>
            <person name="Camarero S."/>
            <person name="Ferreira P."/>
            <person name="Molpeceres G."/>
            <person name="Ruiz-Duenas F.J."/>
            <person name="Serrano A."/>
            <person name="Henrissat B."/>
            <person name="Drula E."/>
            <person name="Hughes K.W."/>
            <person name="Mata J.L."/>
            <person name="Ishikawa N.K."/>
            <person name="Vargas-Isla R."/>
            <person name="Ushijima S."/>
            <person name="Smith C.A."/>
            <person name="Donoghue J."/>
            <person name="Ahrendt S."/>
            <person name="Andreopoulos W."/>
            <person name="He G."/>
            <person name="LaButti K."/>
            <person name="Lipzen A."/>
            <person name="Ng V."/>
            <person name="Riley R."/>
            <person name="Sandor L."/>
            <person name="Barry K."/>
            <person name="Martinez A.T."/>
            <person name="Xiao Y."/>
            <person name="Gibbons J.G."/>
            <person name="Terashima K."/>
            <person name="Grigoriev I.V."/>
            <person name="Hibbett D."/>
        </authorList>
    </citation>
    <scope>NUCLEOTIDE SEQUENCE [LARGE SCALE GENOMIC DNA]</scope>
    <source>
        <strain evidence="13 15">TFB7810</strain>
    </source>
</reference>
<dbReference type="AlphaFoldDB" id="A0A9W8NTF2"/>
<evidence type="ECO:0000256" key="6">
    <source>
        <dbReference type="ARBA" id="ARBA00022824"/>
    </source>
</evidence>
<dbReference type="InterPro" id="IPR007318">
    <property type="entry name" value="Phopholipid_MeTrfase"/>
</dbReference>
<dbReference type="Gene3D" id="1.20.120.1630">
    <property type="match status" value="1"/>
</dbReference>
<organism evidence="13 15">
    <name type="scientific">Lentinula detonsa</name>
    <dbReference type="NCBI Taxonomy" id="2804962"/>
    <lineage>
        <taxon>Eukaryota</taxon>
        <taxon>Fungi</taxon>
        <taxon>Dikarya</taxon>
        <taxon>Basidiomycota</taxon>
        <taxon>Agaricomycotina</taxon>
        <taxon>Agaricomycetes</taxon>
        <taxon>Agaricomycetidae</taxon>
        <taxon>Agaricales</taxon>
        <taxon>Marasmiineae</taxon>
        <taxon>Omphalotaceae</taxon>
        <taxon>Lentinula</taxon>
    </lineage>
</organism>
<keyword evidence="2" id="KW-0444">Lipid biosynthesis</keyword>
<accession>A0A9W8NTF2</accession>